<feature type="coiled-coil region" evidence="1">
    <location>
        <begin position="3"/>
        <end position="30"/>
    </location>
</feature>
<dbReference type="Proteomes" id="UP000198771">
    <property type="component" value="Unassembled WGS sequence"/>
</dbReference>
<sequence length="200" mass="22384">MRSKKASSQVLALEAQVQELSQKLEHLQKVTLATMDSLDMILGLGDFLPSINRLSSPEPIVKETLQQVGMLIPFQARGICIVDEEDGDFILNRVEPSQLRPRLADEMNALIYQGVFSWALREKRAVTVPGITTPDRIVLHALATSSRIRGMFIGIVAPEVDVIPDVRWSILSIMLQFCAGNLESYELYRILRDSNHTLSP</sequence>
<dbReference type="STRING" id="617002.SAMN05660653_03133"/>
<dbReference type="OrthoDB" id="5453436at2"/>
<name>A0A1G6ETG7_9BACT</name>
<evidence type="ECO:0000256" key="1">
    <source>
        <dbReference type="SAM" id="Coils"/>
    </source>
</evidence>
<organism evidence="2 3">
    <name type="scientific">Desulfonatronum thiosulfatophilum</name>
    <dbReference type="NCBI Taxonomy" id="617002"/>
    <lineage>
        <taxon>Bacteria</taxon>
        <taxon>Pseudomonadati</taxon>
        <taxon>Thermodesulfobacteriota</taxon>
        <taxon>Desulfovibrionia</taxon>
        <taxon>Desulfovibrionales</taxon>
        <taxon>Desulfonatronaceae</taxon>
        <taxon>Desulfonatronum</taxon>
    </lineage>
</organism>
<protein>
    <submittedName>
        <fullName evidence="2">Uncharacterized protein</fullName>
    </submittedName>
</protein>
<evidence type="ECO:0000313" key="3">
    <source>
        <dbReference type="Proteomes" id="UP000198771"/>
    </source>
</evidence>
<evidence type="ECO:0000313" key="2">
    <source>
        <dbReference type="EMBL" id="SDB60726.1"/>
    </source>
</evidence>
<dbReference type="EMBL" id="FMXO01000022">
    <property type="protein sequence ID" value="SDB60726.1"/>
    <property type="molecule type" value="Genomic_DNA"/>
</dbReference>
<dbReference type="RefSeq" id="WP_092123790.1">
    <property type="nucleotide sequence ID" value="NZ_FMXO01000022.1"/>
</dbReference>
<accession>A0A1G6ETG7</accession>
<dbReference type="AlphaFoldDB" id="A0A1G6ETG7"/>
<proteinExistence type="predicted"/>
<keyword evidence="1" id="KW-0175">Coiled coil</keyword>
<reference evidence="2 3" key="1">
    <citation type="submission" date="2016-10" db="EMBL/GenBank/DDBJ databases">
        <authorList>
            <person name="de Groot N.N."/>
        </authorList>
    </citation>
    <scope>NUCLEOTIDE SEQUENCE [LARGE SCALE GENOMIC DNA]</scope>
    <source>
        <strain evidence="2 3">ASO4-2</strain>
    </source>
</reference>
<gene>
    <name evidence="2" type="ORF">SAMN05660653_03133</name>
</gene>
<keyword evidence="3" id="KW-1185">Reference proteome</keyword>